<dbReference type="NCBIfam" id="NF007180">
    <property type="entry name" value="PRK09612.1"/>
    <property type="match status" value="1"/>
</dbReference>
<dbReference type="InterPro" id="IPR023672">
    <property type="entry name" value="Ribosomal_uL2_arc_euk"/>
</dbReference>
<comment type="similarity">
    <text evidence="1">Belongs to the universal ribosomal protein uL2 family.</text>
</comment>
<dbReference type="GO" id="GO:0022625">
    <property type="term" value="C:cytosolic large ribosomal subunit"/>
    <property type="evidence" value="ECO:0007669"/>
    <property type="project" value="TreeGrafter"/>
</dbReference>
<dbReference type="InterPro" id="IPR002171">
    <property type="entry name" value="Ribosomal_uL2"/>
</dbReference>
<keyword evidence="5" id="KW-0687">Ribonucleoprotein</keyword>
<dbReference type="Gene3D" id="2.30.30.30">
    <property type="match status" value="1"/>
</dbReference>
<comment type="caution">
    <text evidence="10">The sequence shown here is derived from an EMBL/GenBank/DDBJ whole genome shotgun (WGS) entry which is preliminary data.</text>
</comment>
<dbReference type="InterPro" id="IPR022669">
    <property type="entry name" value="Ribosomal_uL2_C"/>
</dbReference>
<dbReference type="Gene3D" id="4.10.950.10">
    <property type="entry name" value="Ribosomal protein L2, domain 3"/>
    <property type="match status" value="1"/>
</dbReference>
<protein>
    <recommendedName>
        <fullName evidence="6">50S ribosomal protein L2</fullName>
    </recommendedName>
</protein>
<dbReference type="AlphaFoldDB" id="A0A2D6M0P2"/>
<dbReference type="InterPro" id="IPR014726">
    <property type="entry name" value="Ribosomal_uL2_dom3"/>
</dbReference>
<sequence>MGNRLKHQRRGRGTSVFKAKARGLESAYVSYENKQKESVLQGQVINLIKENGRDAIMAQMLFENNEISHIVTAEGMIVGQHVEYGKDAGIVIGNALPLANIPEGCPVFNIEKSPGDGGKFVRGTGSYALLVSKDGKRANLKMPSGKSMAVNLLSRATVGCVAGGGRTEKPFVKAGNMWHRMKSRSRPYPVVRGIAMNPIAHPFGGGQHHAGGSKSTSRHAHPGRKVGNIASRRTGRKKKN</sequence>
<organism evidence="10 11">
    <name type="scientific">Candidatus Iainarchaeum sp</name>
    <dbReference type="NCBI Taxonomy" id="3101447"/>
    <lineage>
        <taxon>Archaea</taxon>
        <taxon>Candidatus Iainarchaeota</taxon>
        <taxon>Candidatus Iainarchaeia</taxon>
        <taxon>Candidatus Iainarchaeales</taxon>
        <taxon>Candidatus Iainarchaeaceae</taxon>
        <taxon>Candidatus Iainarchaeum</taxon>
    </lineage>
</organism>
<evidence type="ECO:0000256" key="3">
    <source>
        <dbReference type="ARBA" id="ARBA00022884"/>
    </source>
</evidence>
<dbReference type="Gene3D" id="2.40.50.140">
    <property type="entry name" value="Nucleic acid-binding proteins"/>
    <property type="match status" value="1"/>
</dbReference>
<evidence type="ECO:0000259" key="8">
    <source>
        <dbReference type="SMART" id="SM01382"/>
    </source>
</evidence>
<dbReference type="Proteomes" id="UP000226592">
    <property type="component" value="Unassembled WGS sequence"/>
</dbReference>
<feature type="domain" description="Large ribosomal subunit protein uL2 RNA-binding" evidence="9">
    <location>
        <begin position="11"/>
        <end position="84"/>
    </location>
</feature>
<dbReference type="SUPFAM" id="SSF50104">
    <property type="entry name" value="Translation proteins SH3-like domain"/>
    <property type="match status" value="1"/>
</dbReference>
<dbReference type="PIRSF" id="PIRSF002158">
    <property type="entry name" value="Ribosomal_L2"/>
    <property type="match status" value="1"/>
</dbReference>
<evidence type="ECO:0000256" key="7">
    <source>
        <dbReference type="SAM" id="MobiDB-lite"/>
    </source>
</evidence>
<evidence type="ECO:0000256" key="4">
    <source>
        <dbReference type="ARBA" id="ARBA00022980"/>
    </source>
</evidence>
<evidence type="ECO:0000313" key="10">
    <source>
        <dbReference type="EMBL" id="MAG22003.1"/>
    </source>
</evidence>
<dbReference type="SUPFAM" id="SSF50249">
    <property type="entry name" value="Nucleic acid-binding proteins"/>
    <property type="match status" value="1"/>
</dbReference>
<keyword evidence="3" id="KW-0694">RNA-binding</keyword>
<dbReference type="SMART" id="SM01383">
    <property type="entry name" value="Ribosomal_L2"/>
    <property type="match status" value="1"/>
</dbReference>
<dbReference type="GO" id="GO:0019843">
    <property type="term" value="F:rRNA binding"/>
    <property type="evidence" value="ECO:0007669"/>
    <property type="project" value="UniProtKB-KW"/>
</dbReference>
<evidence type="ECO:0000256" key="1">
    <source>
        <dbReference type="ARBA" id="ARBA00005636"/>
    </source>
</evidence>
<keyword evidence="4 10" id="KW-0689">Ribosomal protein</keyword>
<dbReference type="GO" id="GO:0002181">
    <property type="term" value="P:cytoplasmic translation"/>
    <property type="evidence" value="ECO:0007669"/>
    <property type="project" value="TreeGrafter"/>
</dbReference>
<evidence type="ECO:0000256" key="6">
    <source>
        <dbReference type="ARBA" id="ARBA00035459"/>
    </source>
</evidence>
<dbReference type="EMBL" id="NZBU01000005">
    <property type="protein sequence ID" value="MAG22003.1"/>
    <property type="molecule type" value="Genomic_DNA"/>
</dbReference>
<dbReference type="Pfam" id="PF00181">
    <property type="entry name" value="Ribosomal_L2_N"/>
    <property type="match status" value="1"/>
</dbReference>
<dbReference type="PANTHER" id="PTHR13691:SF16">
    <property type="entry name" value="LARGE RIBOSOMAL SUBUNIT PROTEIN UL2"/>
    <property type="match status" value="1"/>
</dbReference>
<proteinExistence type="inferred from homology"/>
<feature type="region of interest" description="Disordered" evidence="7">
    <location>
        <begin position="199"/>
        <end position="240"/>
    </location>
</feature>
<dbReference type="InterPro" id="IPR014722">
    <property type="entry name" value="Rib_uL2_dom2"/>
</dbReference>
<evidence type="ECO:0000256" key="2">
    <source>
        <dbReference type="ARBA" id="ARBA00022730"/>
    </source>
</evidence>
<keyword evidence="2" id="KW-0699">rRNA-binding</keyword>
<dbReference type="FunFam" id="4.10.950.10:FF:000002">
    <property type="entry name" value="60S ribosomal protein L2"/>
    <property type="match status" value="1"/>
</dbReference>
<dbReference type="InterPro" id="IPR008991">
    <property type="entry name" value="Translation_prot_SH3-like_sf"/>
</dbReference>
<gene>
    <name evidence="10" type="ORF">CL943_01680</name>
</gene>
<dbReference type="PANTHER" id="PTHR13691">
    <property type="entry name" value="RIBOSOMAL PROTEIN L2"/>
    <property type="match status" value="1"/>
</dbReference>
<evidence type="ECO:0000313" key="11">
    <source>
        <dbReference type="Proteomes" id="UP000226592"/>
    </source>
</evidence>
<dbReference type="GO" id="GO:0003735">
    <property type="term" value="F:structural constituent of ribosome"/>
    <property type="evidence" value="ECO:0007669"/>
    <property type="project" value="InterPro"/>
</dbReference>
<reference evidence="11" key="1">
    <citation type="submission" date="2017-09" db="EMBL/GenBank/DDBJ databases">
        <title>The Reconstruction of 2,631 Draft Metagenome-Assembled Genomes from the Global Oceans.</title>
        <authorList>
            <person name="Tully B.J."/>
            <person name="Graham E.D."/>
            <person name="Heidelberg J.F."/>
        </authorList>
    </citation>
    <scope>NUCLEOTIDE SEQUENCE [LARGE SCALE GENOMIC DNA]</scope>
</reference>
<feature type="domain" description="Large ribosomal subunit protein uL2 C-terminal" evidence="8">
    <location>
        <begin position="90"/>
        <end position="222"/>
    </location>
</feature>
<name>A0A2D6M0P2_9ARCH</name>
<dbReference type="SMART" id="SM01382">
    <property type="entry name" value="Ribosomal_L2_C"/>
    <property type="match status" value="1"/>
</dbReference>
<accession>A0A2D6M0P2</accession>
<dbReference type="InterPro" id="IPR022666">
    <property type="entry name" value="Ribosomal_uL2_RNA-bd_dom"/>
</dbReference>
<dbReference type="InterPro" id="IPR012340">
    <property type="entry name" value="NA-bd_OB-fold"/>
</dbReference>
<evidence type="ECO:0000259" key="9">
    <source>
        <dbReference type="SMART" id="SM01383"/>
    </source>
</evidence>
<dbReference type="Pfam" id="PF03947">
    <property type="entry name" value="Ribosomal_L2_C"/>
    <property type="match status" value="1"/>
</dbReference>
<evidence type="ECO:0000256" key="5">
    <source>
        <dbReference type="ARBA" id="ARBA00023274"/>
    </source>
</evidence>